<dbReference type="EMBL" id="FRDI01000003">
    <property type="protein sequence ID" value="SHN54096.1"/>
    <property type="molecule type" value="Genomic_DNA"/>
</dbReference>
<dbReference type="PIRSF" id="PIRSF004649">
    <property type="entry name" value="MlaC"/>
    <property type="match status" value="1"/>
</dbReference>
<dbReference type="Pfam" id="PF05494">
    <property type="entry name" value="MlaC"/>
    <property type="match status" value="1"/>
</dbReference>
<evidence type="ECO:0000313" key="1">
    <source>
        <dbReference type="EMBL" id="SHN54096.1"/>
    </source>
</evidence>
<dbReference type="AlphaFoldDB" id="A0A1M7S6K5"/>
<proteinExistence type="predicted"/>
<accession>A0A1M7S6K5</accession>
<dbReference type="Gene3D" id="3.10.450.710">
    <property type="entry name" value="Tgt2/MlaC"/>
    <property type="match status" value="1"/>
</dbReference>
<dbReference type="Proteomes" id="UP000186469">
    <property type="component" value="Unassembled WGS sequence"/>
</dbReference>
<sequence length="217" mass="25228">MSISRNSLIQWLMFIAFIVLFIWTQALADARSDAKQALETTINKVVELIKQPGFRQKDTNEAFVNKAEEYIKEIFDFNEFSARTLGSIWKEFTPEEKIEFNNAFAALLRNTYLDKIDEYRGEKVNYLGEIASSKGDKIEVQTAINSENKNVLINYLMLKKDSWKVYDIIVEGVSLVQNYRSQFRELIQKGMTPKELTQKVYEQAKKVKEANNKKNIS</sequence>
<dbReference type="InterPro" id="IPR008869">
    <property type="entry name" value="MlaC/ttg2D"/>
</dbReference>
<dbReference type="STRING" id="1121455.SAMN02745728_00493"/>
<protein>
    <submittedName>
        <fullName evidence="1">Phospholipid transport system substrate-binding protein</fullName>
    </submittedName>
</protein>
<dbReference type="OrthoDB" id="9798905at2"/>
<keyword evidence="2" id="KW-1185">Reference proteome</keyword>
<reference evidence="1 2" key="1">
    <citation type="submission" date="2016-12" db="EMBL/GenBank/DDBJ databases">
        <authorList>
            <person name="Song W.-J."/>
            <person name="Kurnit D.M."/>
        </authorList>
    </citation>
    <scope>NUCLEOTIDE SEQUENCE [LARGE SCALE GENOMIC DNA]</scope>
    <source>
        <strain evidence="1 2">DSM 11393</strain>
    </source>
</reference>
<evidence type="ECO:0000313" key="2">
    <source>
        <dbReference type="Proteomes" id="UP000186469"/>
    </source>
</evidence>
<name>A0A1M7S6K5_9BACT</name>
<dbReference type="PANTHER" id="PTHR36573:SF1">
    <property type="entry name" value="INTERMEMBRANE PHOSPHOLIPID TRANSPORT SYSTEM BINDING PROTEIN MLAC"/>
    <property type="match status" value="1"/>
</dbReference>
<gene>
    <name evidence="1" type="ORF">SAMN02745728_00493</name>
</gene>
<dbReference type="RefSeq" id="WP_072696181.1">
    <property type="nucleotide sequence ID" value="NZ_FRDI01000003.1"/>
</dbReference>
<dbReference type="PANTHER" id="PTHR36573">
    <property type="entry name" value="INTERMEMBRANE PHOSPHOLIPID TRANSPORT SYSTEM BINDING PROTEIN MLAC"/>
    <property type="match status" value="1"/>
</dbReference>
<organism evidence="1 2">
    <name type="scientific">Desulfovibrio litoralis DSM 11393</name>
    <dbReference type="NCBI Taxonomy" id="1121455"/>
    <lineage>
        <taxon>Bacteria</taxon>
        <taxon>Pseudomonadati</taxon>
        <taxon>Thermodesulfobacteriota</taxon>
        <taxon>Desulfovibrionia</taxon>
        <taxon>Desulfovibrionales</taxon>
        <taxon>Desulfovibrionaceae</taxon>
        <taxon>Desulfovibrio</taxon>
    </lineage>
</organism>
<dbReference type="InterPro" id="IPR042245">
    <property type="entry name" value="Tgt2/MlaC_sf"/>
</dbReference>